<dbReference type="AlphaFoldDB" id="A0A089XLL4"/>
<accession>A0A089XLL4</accession>
<feature type="domain" description="HTH marR-type" evidence="1">
    <location>
        <begin position="14"/>
        <end position="146"/>
    </location>
</feature>
<dbReference type="SMART" id="SM00347">
    <property type="entry name" value="HTH_MARR"/>
    <property type="match status" value="1"/>
</dbReference>
<protein>
    <submittedName>
        <fullName evidence="2">Putative MarR family transcriptional regulator</fullName>
    </submittedName>
</protein>
<dbReference type="PANTHER" id="PTHR33164:SF43">
    <property type="entry name" value="HTH-TYPE TRANSCRIPTIONAL REPRESSOR YETL"/>
    <property type="match status" value="1"/>
</dbReference>
<evidence type="ECO:0000313" key="2">
    <source>
        <dbReference type="EMBL" id="AIS02120.1"/>
    </source>
</evidence>
<dbReference type="Pfam" id="PF12802">
    <property type="entry name" value="MarR_2"/>
    <property type="match status" value="1"/>
</dbReference>
<proteinExistence type="predicted"/>
<sequence length="158" mass="17263">MSPNHEPATPARLRGIPSRLLAGASLVADRLVGDRLAAEGAHKWHFAVLVALAEAGAASQAELSRRTGIYRSDMVAVLNELADAHCIRRDPDPADRRRNVITLTPAGRRRLERLDTLITEAQRELLAPLTADEQVQFTRLLTVLTDHHRPAHPGPGEA</sequence>
<dbReference type="RefSeq" id="WP_043505805.1">
    <property type="nucleotide sequence ID" value="NZ_CP009438.1"/>
</dbReference>
<dbReference type="eggNOG" id="COG1846">
    <property type="taxonomic scope" value="Bacteria"/>
</dbReference>
<dbReference type="SUPFAM" id="SSF46785">
    <property type="entry name" value="Winged helix' DNA-binding domain"/>
    <property type="match status" value="1"/>
</dbReference>
<dbReference type="KEGG" id="sgu:SGLAU_30930"/>
<dbReference type="GO" id="GO:0006950">
    <property type="term" value="P:response to stress"/>
    <property type="evidence" value="ECO:0007669"/>
    <property type="project" value="TreeGrafter"/>
</dbReference>
<dbReference type="OrthoDB" id="4826718at2"/>
<organism evidence="2 3">
    <name type="scientific">Streptomyces glaucescens</name>
    <dbReference type="NCBI Taxonomy" id="1907"/>
    <lineage>
        <taxon>Bacteria</taxon>
        <taxon>Bacillati</taxon>
        <taxon>Actinomycetota</taxon>
        <taxon>Actinomycetes</taxon>
        <taxon>Kitasatosporales</taxon>
        <taxon>Streptomycetaceae</taxon>
        <taxon>Streptomyces</taxon>
    </lineage>
</organism>
<evidence type="ECO:0000259" key="1">
    <source>
        <dbReference type="PROSITE" id="PS50995"/>
    </source>
</evidence>
<keyword evidence="3" id="KW-1185">Reference proteome</keyword>
<dbReference type="Proteomes" id="UP000029482">
    <property type="component" value="Chromosome"/>
</dbReference>
<dbReference type="STRING" id="1907.SGLAU_30930"/>
<evidence type="ECO:0000313" key="3">
    <source>
        <dbReference type="Proteomes" id="UP000029482"/>
    </source>
</evidence>
<dbReference type="PANTHER" id="PTHR33164">
    <property type="entry name" value="TRANSCRIPTIONAL REGULATOR, MARR FAMILY"/>
    <property type="match status" value="1"/>
</dbReference>
<dbReference type="HOGENOM" id="CLU_083287_4_2_11"/>
<reference evidence="3" key="1">
    <citation type="journal article" date="2015" name="J. Biotechnol.">
        <title>Complete genome sequence of the actinobacterium Streptomyces glaucescens GLA.O (DSM 40922) consisting of a linear chromosome and one linear plasmid.</title>
        <authorList>
            <person name="Ortseifen V."/>
            <person name="Winkler A."/>
            <person name="Albersmeier A."/>
            <person name="Wendler S."/>
            <person name="Puhler A."/>
            <person name="Kalinowski J."/>
            <person name="Ruckert C."/>
        </authorList>
    </citation>
    <scope>NUCLEOTIDE SEQUENCE [LARGE SCALE GENOMIC DNA]</scope>
    <source>
        <strain evidence="3">DSM 40922 / GLA O</strain>
    </source>
</reference>
<dbReference type="InterPro" id="IPR036388">
    <property type="entry name" value="WH-like_DNA-bd_sf"/>
</dbReference>
<dbReference type="EMBL" id="CP009438">
    <property type="protein sequence ID" value="AIS02120.1"/>
    <property type="molecule type" value="Genomic_DNA"/>
</dbReference>
<name>A0A089XLL4_STRGA</name>
<dbReference type="GO" id="GO:0003700">
    <property type="term" value="F:DNA-binding transcription factor activity"/>
    <property type="evidence" value="ECO:0007669"/>
    <property type="project" value="InterPro"/>
</dbReference>
<gene>
    <name evidence="2" type="ORF">SGLAU_30930</name>
</gene>
<dbReference type="InterPro" id="IPR000835">
    <property type="entry name" value="HTH_MarR-typ"/>
</dbReference>
<dbReference type="PROSITE" id="PS50995">
    <property type="entry name" value="HTH_MARR_2"/>
    <property type="match status" value="1"/>
</dbReference>
<dbReference type="InterPro" id="IPR036390">
    <property type="entry name" value="WH_DNA-bd_sf"/>
</dbReference>
<dbReference type="Gene3D" id="1.10.10.10">
    <property type="entry name" value="Winged helix-like DNA-binding domain superfamily/Winged helix DNA-binding domain"/>
    <property type="match status" value="1"/>
</dbReference>
<dbReference type="PRINTS" id="PR00598">
    <property type="entry name" value="HTHMARR"/>
</dbReference>
<dbReference type="InterPro" id="IPR039422">
    <property type="entry name" value="MarR/SlyA-like"/>
</dbReference>